<keyword evidence="7" id="KW-1185">Reference proteome</keyword>
<keyword evidence="2" id="KW-0732">Signal</keyword>
<keyword evidence="3" id="KW-0472">Membrane</keyword>
<name>A0AAY5KS29_ESOLU</name>
<dbReference type="InterPro" id="IPR013783">
    <property type="entry name" value="Ig-like_fold"/>
</dbReference>
<feature type="region of interest" description="Disordered" evidence="5">
    <location>
        <begin position="258"/>
        <end position="290"/>
    </location>
</feature>
<evidence type="ECO:0008006" key="8">
    <source>
        <dbReference type="Google" id="ProtNLM"/>
    </source>
</evidence>
<protein>
    <recommendedName>
        <fullName evidence="8">Immunoglobulin V-set domain-containing protein</fullName>
    </recommendedName>
</protein>
<evidence type="ECO:0000313" key="7">
    <source>
        <dbReference type="Proteomes" id="UP000265140"/>
    </source>
</evidence>
<comment type="subcellular location">
    <subcellularLocation>
        <location evidence="1">Membrane</location>
    </subcellularLocation>
</comment>
<dbReference type="Proteomes" id="UP000265140">
    <property type="component" value="Chromosome 3"/>
</dbReference>
<reference evidence="6" key="3">
    <citation type="submission" date="2025-09" db="UniProtKB">
        <authorList>
            <consortium name="Ensembl"/>
        </authorList>
    </citation>
    <scope>IDENTIFICATION</scope>
</reference>
<dbReference type="Ensembl" id="ENSELUT00000111714.1">
    <property type="protein sequence ID" value="ENSELUP00000091105.1"/>
    <property type="gene ID" value="ENSELUG00000012587.3"/>
</dbReference>
<sequence>VALHNSYDVLLVHLSLLTGATVSSLFVEKGQKVQLDVPGYAECKEKIDSKALFFWEFNPVGIVVTYSTLNTVVFPKYKGRVNFSEGNLSLLLENVQEGDSGSYTAVLSVCLLTLSGYLFSGRVEPPVLTVDSSTNGTCNVTVTCRGQNTTVTSICNSSTCSQVGGGSSGAETSTVSLLSIYVAGDSIICNHSNQVSWANDNKEIALICLSGFSLLNVCICLCLLQASVNGGAGGGKQVNQFSGPESPTIYSLVQRVDSPTMQGDPPVEQPMTHKPPESIYAMVEKHSSRQ</sequence>
<dbReference type="PANTHER" id="PTHR12080:SF48">
    <property type="entry name" value="IMMUNOGLOBULIN SUBTYPE DOMAIN-CONTAINING PROTEIN"/>
    <property type="match status" value="1"/>
</dbReference>
<evidence type="ECO:0000256" key="3">
    <source>
        <dbReference type="ARBA" id="ARBA00023136"/>
    </source>
</evidence>
<dbReference type="PANTHER" id="PTHR12080">
    <property type="entry name" value="SIGNALING LYMPHOCYTIC ACTIVATION MOLECULE"/>
    <property type="match status" value="1"/>
</dbReference>
<accession>A0AAY5KS29</accession>
<proteinExistence type="predicted"/>
<dbReference type="AlphaFoldDB" id="A0AAY5KS29"/>
<evidence type="ECO:0000256" key="2">
    <source>
        <dbReference type="ARBA" id="ARBA00022729"/>
    </source>
</evidence>
<dbReference type="SUPFAM" id="SSF48726">
    <property type="entry name" value="Immunoglobulin"/>
    <property type="match status" value="1"/>
</dbReference>
<dbReference type="Gene3D" id="2.60.40.10">
    <property type="entry name" value="Immunoglobulins"/>
    <property type="match status" value="1"/>
</dbReference>
<dbReference type="InterPro" id="IPR036179">
    <property type="entry name" value="Ig-like_dom_sf"/>
</dbReference>
<dbReference type="InterPro" id="IPR015631">
    <property type="entry name" value="CD2/SLAM_rcpt"/>
</dbReference>
<evidence type="ECO:0000313" key="6">
    <source>
        <dbReference type="Ensembl" id="ENSELUP00000091105.1"/>
    </source>
</evidence>
<organism evidence="6 7">
    <name type="scientific">Esox lucius</name>
    <name type="common">Northern pike</name>
    <dbReference type="NCBI Taxonomy" id="8010"/>
    <lineage>
        <taxon>Eukaryota</taxon>
        <taxon>Metazoa</taxon>
        <taxon>Chordata</taxon>
        <taxon>Craniata</taxon>
        <taxon>Vertebrata</taxon>
        <taxon>Euteleostomi</taxon>
        <taxon>Actinopterygii</taxon>
        <taxon>Neopterygii</taxon>
        <taxon>Teleostei</taxon>
        <taxon>Protacanthopterygii</taxon>
        <taxon>Esociformes</taxon>
        <taxon>Esocidae</taxon>
        <taxon>Esox</taxon>
    </lineage>
</organism>
<reference evidence="6" key="2">
    <citation type="submission" date="2025-08" db="UniProtKB">
        <authorList>
            <consortium name="Ensembl"/>
        </authorList>
    </citation>
    <scope>IDENTIFICATION</scope>
</reference>
<evidence type="ECO:0000256" key="5">
    <source>
        <dbReference type="SAM" id="MobiDB-lite"/>
    </source>
</evidence>
<dbReference type="GeneTree" id="ENSGT00990000205031"/>
<keyword evidence="4" id="KW-0325">Glycoprotein</keyword>
<dbReference type="GO" id="GO:0016020">
    <property type="term" value="C:membrane"/>
    <property type="evidence" value="ECO:0007669"/>
    <property type="project" value="UniProtKB-SubCell"/>
</dbReference>
<evidence type="ECO:0000256" key="1">
    <source>
        <dbReference type="ARBA" id="ARBA00004370"/>
    </source>
</evidence>
<evidence type="ECO:0000256" key="4">
    <source>
        <dbReference type="ARBA" id="ARBA00023180"/>
    </source>
</evidence>
<reference evidence="6 7" key="1">
    <citation type="submission" date="2020-02" db="EMBL/GenBank/DDBJ databases">
        <title>Esox lucius (northern pike) genome, fEsoLuc1, primary haplotype.</title>
        <authorList>
            <person name="Myers G."/>
            <person name="Karagic N."/>
            <person name="Meyer A."/>
            <person name="Pippel M."/>
            <person name="Reichard M."/>
            <person name="Winkler S."/>
            <person name="Tracey A."/>
            <person name="Sims Y."/>
            <person name="Howe K."/>
            <person name="Rhie A."/>
            <person name="Formenti G."/>
            <person name="Durbin R."/>
            <person name="Fedrigo O."/>
            <person name="Jarvis E.D."/>
        </authorList>
    </citation>
    <scope>NUCLEOTIDE SEQUENCE [LARGE SCALE GENOMIC DNA]</scope>
</reference>